<comment type="pathway">
    <text evidence="2">Protein modification; protein ubiquitination.</text>
</comment>
<feature type="compositionally biased region" description="Low complexity" evidence="10">
    <location>
        <begin position="383"/>
        <end position="394"/>
    </location>
</feature>
<dbReference type="Pfam" id="PF13639">
    <property type="entry name" value="zf-RING_2"/>
    <property type="match status" value="1"/>
</dbReference>
<dbReference type="Proteomes" id="UP000827721">
    <property type="component" value="Unassembled WGS sequence"/>
</dbReference>
<proteinExistence type="predicted"/>
<keyword evidence="4" id="KW-0808">Transferase</keyword>
<feature type="compositionally biased region" description="Low complexity" evidence="10">
    <location>
        <begin position="351"/>
        <end position="372"/>
    </location>
</feature>
<keyword evidence="8" id="KW-0862">Zinc</keyword>
<feature type="region of interest" description="Disordered" evidence="10">
    <location>
        <begin position="334"/>
        <end position="409"/>
    </location>
</feature>
<sequence>MGFDHRKLLKMEQISSVRCHRIPGKNGICSLSCYHWDPPFHLPPPPPPPPLYPMSGDGLNPNQNHLIKASMTVIASMVVVGLIFGIFCASIRVYNLRRNNSRRRRSPPIFFGTQEDFLDENHGPALDHPFWYINTVGLPQSAIDSITVFKYKKDEGLIEGTDCSVCLCEFQEDDNLRLLPKCSHAFHIPCIDTWLRSHKNCPLCRAPVISDISAAQVGDLETNLNDSDSRNENAVVENHGGEETINVGELGGTSEVRNVHDDIEDVSAVENSKKSFPLSKTRNSNSDSRVPSDLADNRRVVEAEMQPMRRSVSLDSSSATTIYNAVANVVENGKHQRSFDNRSLKSKNSKPKMVSKPSSVSSSICKLMKSSSIGSSLQNGPISMKRSFSFSGKRSSSRHHSRRHSILPL</sequence>
<evidence type="ECO:0000256" key="6">
    <source>
        <dbReference type="ARBA" id="ARBA00022771"/>
    </source>
</evidence>
<dbReference type="PANTHER" id="PTHR46913">
    <property type="entry name" value="RING-H2 FINGER PROTEIN ATL16"/>
    <property type="match status" value="1"/>
</dbReference>
<evidence type="ECO:0000256" key="11">
    <source>
        <dbReference type="SAM" id="Phobius"/>
    </source>
</evidence>
<feature type="compositionally biased region" description="Polar residues" evidence="10">
    <location>
        <begin position="278"/>
        <end position="289"/>
    </location>
</feature>
<dbReference type="PROSITE" id="PS50089">
    <property type="entry name" value="ZF_RING_2"/>
    <property type="match status" value="1"/>
</dbReference>
<dbReference type="InterPro" id="IPR044600">
    <property type="entry name" value="ATL1/ATL16-like"/>
</dbReference>
<organism evidence="13 14">
    <name type="scientific">Xanthoceras sorbifolium</name>
    <dbReference type="NCBI Taxonomy" id="99658"/>
    <lineage>
        <taxon>Eukaryota</taxon>
        <taxon>Viridiplantae</taxon>
        <taxon>Streptophyta</taxon>
        <taxon>Embryophyta</taxon>
        <taxon>Tracheophyta</taxon>
        <taxon>Spermatophyta</taxon>
        <taxon>Magnoliopsida</taxon>
        <taxon>eudicotyledons</taxon>
        <taxon>Gunneridae</taxon>
        <taxon>Pentapetalae</taxon>
        <taxon>rosids</taxon>
        <taxon>malvids</taxon>
        <taxon>Sapindales</taxon>
        <taxon>Sapindaceae</taxon>
        <taxon>Xanthoceroideae</taxon>
        <taxon>Xanthoceras</taxon>
    </lineage>
</organism>
<evidence type="ECO:0000256" key="2">
    <source>
        <dbReference type="ARBA" id="ARBA00004906"/>
    </source>
</evidence>
<keyword evidence="5" id="KW-0479">Metal-binding</keyword>
<evidence type="ECO:0000256" key="4">
    <source>
        <dbReference type="ARBA" id="ARBA00022679"/>
    </source>
</evidence>
<dbReference type="PANTHER" id="PTHR46913:SF19">
    <property type="entry name" value="RING-TYPE E3 UBIQUITIN TRANSFERASE"/>
    <property type="match status" value="1"/>
</dbReference>
<comment type="caution">
    <text evidence="13">The sequence shown here is derived from an EMBL/GenBank/DDBJ whole genome shotgun (WGS) entry which is preliminary data.</text>
</comment>
<feature type="compositionally biased region" description="Basic and acidic residues" evidence="10">
    <location>
        <begin position="334"/>
        <end position="343"/>
    </location>
</feature>
<accession>A0ABQ8HRG1</accession>
<feature type="transmembrane region" description="Helical" evidence="11">
    <location>
        <begin position="69"/>
        <end position="94"/>
    </location>
</feature>
<dbReference type="CDD" id="cd16461">
    <property type="entry name" value="RING-H2_EL5-like"/>
    <property type="match status" value="1"/>
</dbReference>
<keyword evidence="11" id="KW-0812">Transmembrane</keyword>
<dbReference type="Gene3D" id="3.30.40.10">
    <property type="entry name" value="Zinc/RING finger domain, C3HC4 (zinc finger)"/>
    <property type="match status" value="1"/>
</dbReference>
<evidence type="ECO:0000256" key="7">
    <source>
        <dbReference type="ARBA" id="ARBA00022786"/>
    </source>
</evidence>
<keyword evidence="11" id="KW-0472">Membrane</keyword>
<dbReference type="EMBL" id="JAFEMO010000008">
    <property type="protein sequence ID" value="KAH7566866.1"/>
    <property type="molecule type" value="Genomic_DNA"/>
</dbReference>
<evidence type="ECO:0000256" key="5">
    <source>
        <dbReference type="ARBA" id="ARBA00022723"/>
    </source>
</evidence>
<feature type="compositionally biased region" description="Basic residues" evidence="10">
    <location>
        <begin position="395"/>
        <end position="409"/>
    </location>
</feature>
<dbReference type="SUPFAM" id="SSF57850">
    <property type="entry name" value="RING/U-box"/>
    <property type="match status" value="1"/>
</dbReference>
<reference evidence="13 14" key="1">
    <citation type="submission" date="2021-02" db="EMBL/GenBank/DDBJ databases">
        <title>Plant Genome Project.</title>
        <authorList>
            <person name="Zhang R.-G."/>
        </authorList>
    </citation>
    <scope>NUCLEOTIDE SEQUENCE [LARGE SCALE GENOMIC DNA]</scope>
    <source>
        <tissue evidence="13">Leaves</tissue>
    </source>
</reference>
<evidence type="ECO:0000256" key="1">
    <source>
        <dbReference type="ARBA" id="ARBA00000900"/>
    </source>
</evidence>
<evidence type="ECO:0000256" key="3">
    <source>
        <dbReference type="ARBA" id="ARBA00012483"/>
    </source>
</evidence>
<protein>
    <recommendedName>
        <fullName evidence="3">RING-type E3 ubiquitin transferase</fullName>
        <ecNumber evidence="3">2.3.2.27</ecNumber>
    </recommendedName>
</protein>
<name>A0ABQ8HRG1_9ROSI</name>
<feature type="region of interest" description="Disordered" evidence="10">
    <location>
        <begin position="268"/>
        <end position="296"/>
    </location>
</feature>
<dbReference type="EC" id="2.3.2.27" evidence="3"/>
<keyword evidence="11" id="KW-1133">Transmembrane helix</keyword>
<evidence type="ECO:0000259" key="12">
    <source>
        <dbReference type="PROSITE" id="PS50089"/>
    </source>
</evidence>
<gene>
    <name evidence="13" type="ORF">JRO89_XS08G0246400</name>
</gene>
<keyword evidence="7" id="KW-0833">Ubl conjugation pathway</keyword>
<dbReference type="SMART" id="SM00184">
    <property type="entry name" value="RING"/>
    <property type="match status" value="1"/>
</dbReference>
<evidence type="ECO:0000313" key="13">
    <source>
        <dbReference type="EMBL" id="KAH7566866.1"/>
    </source>
</evidence>
<evidence type="ECO:0000256" key="10">
    <source>
        <dbReference type="SAM" id="MobiDB-lite"/>
    </source>
</evidence>
<comment type="catalytic activity">
    <reaction evidence="1">
        <text>S-ubiquitinyl-[E2 ubiquitin-conjugating enzyme]-L-cysteine + [acceptor protein]-L-lysine = [E2 ubiquitin-conjugating enzyme]-L-cysteine + N(6)-ubiquitinyl-[acceptor protein]-L-lysine.</text>
        <dbReference type="EC" id="2.3.2.27"/>
    </reaction>
</comment>
<keyword evidence="14" id="KW-1185">Reference proteome</keyword>
<evidence type="ECO:0000256" key="9">
    <source>
        <dbReference type="PROSITE-ProRule" id="PRU00175"/>
    </source>
</evidence>
<evidence type="ECO:0000313" key="14">
    <source>
        <dbReference type="Proteomes" id="UP000827721"/>
    </source>
</evidence>
<evidence type="ECO:0000256" key="8">
    <source>
        <dbReference type="ARBA" id="ARBA00022833"/>
    </source>
</evidence>
<dbReference type="InterPro" id="IPR013083">
    <property type="entry name" value="Znf_RING/FYVE/PHD"/>
</dbReference>
<keyword evidence="6 9" id="KW-0863">Zinc-finger</keyword>
<dbReference type="InterPro" id="IPR001841">
    <property type="entry name" value="Znf_RING"/>
</dbReference>
<feature type="domain" description="RING-type" evidence="12">
    <location>
        <begin position="163"/>
        <end position="205"/>
    </location>
</feature>